<comment type="caution">
    <text evidence="9">The sequence shown here is derived from an EMBL/GenBank/DDBJ whole genome shotgun (WGS) entry which is preliminary data.</text>
</comment>
<protein>
    <submittedName>
        <fullName evidence="9">Uncharacterized protein</fullName>
    </submittedName>
</protein>
<dbReference type="PRINTS" id="PR00783">
    <property type="entry name" value="MINTRINSICP"/>
</dbReference>
<dbReference type="Pfam" id="PF00230">
    <property type="entry name" value="MIP"/>
    <property type="match status" value="1"/>
</dbReference>
<keyword evidence="5 8" id="KW-1133">Transmembrane helix</keyword>
<evidence type="ECO:0000256" key="5">
    <source>
        <dbReference type="ARBA" id="ARBA00022989"/>
    </source>
</evidence>
<dbReference type="EMBL" id="JAWJWF010000050">
    <property type="protein sequence ID" value="KAK6618094.1"/>
    <property type="molecule type" value="Genomic_DNA"/>
</dbReference>
<dbReference type="PANTHER" id="PTHR19139">
    <property type="entry name" value="AQUAPORIN TRANSPORTER"/>
    <property type="match status" value="1"/>
</dbReference>
<dbReference type="InterPro" id="IPR023271">
    <property type="entry name" value="Aquaporin-like"/>
</dbReference>
<feature type="transmembrane region" description="Helical" evidence="8">
    <location>
        <begin position="60"/>
        <end position="83"/>
    </location>
</feature>
<dbReference type="SUPFAM" id="SSF81338">
    <property type="entry name" value="Aquaporin-like"/>
    <property type="match status" value="1"/>
</dbReference>
<evidence type="ECO:0000256" key="1">
    <source>
        <dbReference type="ARBA" id="ARBA00004141"/>
    </source>
</evidence>
<dbReference type="InterPro" id="IPR022357">
    <property type="entry name" value="MIP_CS"/>
</dbReference>
<feature type="transmembrane region" description="Helical" evidence="8">
    <location>
        <begin position="89"/>
        <end position="107"/>
    </location>
</feature>
<accession>A0ABR1AF22</accession>
<evidence type="ECO:0000256" key="3">
    <source>
        <dbReference type="ARBA" id="ARBA00022448"/>
    </source>
</evidence>
<dbReference type="InterPro" id="IPR034294">
    <property type="entry name" value="Aquaporin_transptr"/>
</dbReference>
<comment type="similarity">
    <text evidence="2 7">Belongs to the MIP/aquaporin (TC 1.A.8) family.</text>
</comment>
<proteinExistence type="inferred from homology"/>
<evidence type="ECO:0000256" key="2">
    <source>
        <dbReference type="ARBA" id="ARBA00006175"/>
    </source>
</evidence>
<sequence>MAANALAINMEEETMDEHLVTLMEKLESLRVAKNSANGLTKNFRQPLQVEIRTLEFWRSIISECLASFFFVFIVSGVSCNYLNRGLDKVSDLALPVALATGLAMALLHHCFEKISGGHVNPAVSLAMAAIKKVSPLRASLFVVAQCGGGIAGAALLYG</sequence>
<dbReference type="Proteomes" id="UP001359485">
    <property type="component" value="Unassembled WGS sequence"/>
</dbReference>
<reference evidence="9 10" key="1">
    <citation type="submission" date="2023-09" db="EMBL/GenBank/DDBJ databases">
        <title>Genomes of two closely related lineages of the louse Polyplax serrata with different host specificities.</title>
        <authorList>
            <person name="Martinu J."/>
            <person name="Tarabai H."/>
            <person name="Stefka J."/>
            <person name="Hypsa V."/>
        </authorList>
    </citation>
    <scope>NUCLEOTIDE SEQUENCE [LARGE SCALE GENOMIC DNA]</scope>
    <source>
        <strain evidence="9">98ZLc_SE</strain>
    </source>
</reference>
<evidence type="ECO:0000256" key="7">
    <source>
        <dbReference type="RuleBase" id="RU000477"/>
    </source>
</evidence>
<keyword evidence="10" id="KW-1185">Reference proteome</keyword>
<dbReference type="InterPro" id="IPR000425">
    <property type="entry name" value="MIP"/>
</dbReference>
<keyword evidence="3 7" id="KW-0813">Transport</keyword>
<evidence type="ECO:0000313" key="9">
    <source>
        <dbReference type="EMBL" id="KAK6618094.1"/>
    </source>
</evidence>
<feature type="transmembrane region" description="Helical" evidence="8">
    <location>
        <begin position="138"/>
        <end position="157"/>
    </location>
</feature>
<organism evidence="9 10">
    <name type="scientific">Polyplax serrata</name>
    <name type="common">Common mouse louse</name>
    <dbReference type="NCBI Taxonomy" id="468196"/>
    <lineage>
        <taxon>Eukaryota</taxon>
        <taxon>Metazoa</taxon>
        <taxon>Ecdysozoa</taxon>
        <taxon>Arthropoda</taxon>
        <taxon>Hexapoda</taxon>
        <taxon>Insecta</taxon>
        <taxon>Pterygota</taxon>
        <taxon>Neoptera</taxon>
        <taxon>Paraneoptera</taxon>
        <taxon>Psocodea</taxon>
        <taxon>Troctomorpha</taxon>
        <taxon>Phthiraptera</taxon>
        <taxon>Anoplura</taxon>
        <taxon>Polyplacidae</taxon>
        <taxon>Polyplax</taxon>
    </lineage>
</organism>
<gene>
    <name evidence="9" type="ORF">RUM44_002536</name>
</gene>
<keyword evidence="6 8" id="KW-0472">Membrane</keyword>
<dbReference type="PANTHER" id="PTHR19139:SF268">
    <property type="entry name" value="NEUROGENIC PROTEIN BIG BRAIN"/>
    <property type="match status" value="1"/>
</dbReference>
<evidence type="ECO:0000256" key="4">
    <source>
        <dbReference type="ARBA" id="ARBA00022692"/>
    </source>
</evidence>
<evidence type="ECO:0000313" key="10">
    <source>
        <dbReference type="Proteomes" id="UP001359485"/>
    </source>
</evidence>
<evidence type="ECO:0000256" key="8">
    <source>
        <dbReference type="SAM" id="Phobius"/>
    </source>
</evidence>
<name>A0ABR1AF22_POLSC</name>
<evidence type="ECO:0000256" key="6">
    <source>
        <dbReference type="ARBA" id="ARBA00023136"/>
    </source>
</evidence>
<keyword evidence="4 7" id="KW-0812">Transmembrane</keyword>
<dbReference type="Gene3D" id="1.20.1080.10">
    <property type="entry name" value="Glycerol uptake facilitator protein"/>
    <property type="match status" value="1"/>
</dbReference>
<comment type="subcellular location">
    <subcellularLocation>
        <location evidence="1">Membrane</location>
        <topology evidence="1">Multi-pass membrane protein</topology>
    </subcellularLocation>
</comment>
<dbReference type="PROSITE" id="PS00221">
    <property type="entry name" value="MIP"/>
    <property type="match status" value="1"/>
</dbReference>